<dbReference type="GO" id="GO:0004523">
    <property type="term" value="F:RNA-DNA hybrid ribonuclease activity"/>
    <property type="evidence" value="ECO:0007669"/>
    <property type="project" value="InterPro"/>
</dbReference>
<dbReference type="Pfam" id="PF13456">
    <property type="entry name" value="RVT_3"/>
    <property type="match status" value="1"/>
</dbReference>
<organism evidence="3 4">
    <name type="scientific">Eleusine coracana subsp. coracana</name>
    <dbReference type="NCBI Taxonomy" id="191504"/>
    <lineage>
        <taxon>Eukaryota</taxon>
        <taxon>Viridiplantae</taxon>
        <taxon>Streptophyta</taxon>
        <taxon>Embryophyta</taxon>
        <taxon>Tracheophyta</taxon>
        <taxon>Spermatophyta</taxon>
        <taxon>Magnoliopsida</taxon>
        <taxon>Liliopsida</taxon>
        <taxon>Poales</taxon>
        <taxon>Poaceae</taxon>
        <taxon>PACMAD clade</taxon>
        <taxon>Chloridoideae</taxon>
        <taxon>Cynodonteae</taxon>
        <taxon>Eleusininae</taxon>
        <taxon>Eleusine</taxon>
    </lineage>
</organism>
<feature type="compositionally biased region" description="Polar residues" evidence="1">
    <location>
        <begin position="141"/>
        <end position="156"/>
    </location>
</feature>
<reference evidence="3" key="2">
    <citation type="submission" date="2021-12" db="EMBL/GenBank/DDBJ databases">
        <title>Resequencing data analysis of finger millet.</title>
        <authorList>
            <person name="Hatakeyama M."/>
            <person name="Aluri S."/>
            <person name="Balachadran M.T."/>
            <person name="Sivarajan S.R."/>
            <person name="Poveda L."/>
            <person name="Shimizu-Inatsugi R."/>
            <person name="Schlapbach R."/>
            <person name="Sreeman S.M."/>
            <person name="Shimizu K.K."/>
        </authorList>
    </citation>
    <scope>NUCLEOTIDE SEQUENCE</scope>
</reference>
<dbReference type="Proteomes" id="UP001054889">
    <property type="component" value="Unassembled WGS sequence"/>
</dbReference>
<gene>
    <name evidence="3" type="primary">ga10655</name>
    <name evidence="3" type="ORF">PR202_ga10655</name>
</gene>
<dbReference type="AlphaFoldDB" id="A0AAV5C776"/>
<evidence type="ECO:0000313" key="4">
    <source>
        <dbReference type="Proteomes" id="UP001054889"/>
    </source>
</evidence>
<dbReference type="InterPro" id="IPR044730">
    <property type="entry name" value="RNase_H-like_dom_plant"/>
</dbReference>
<dbReference type="InterPro" id="IPR002156">
    <property type="entry name" value="RNaseH_domain"/>
</dbReference>
<reference evidence="3" key="1">
    <citation type="journal article" date="2018" name="DNA Res.">
        <title>Multiple hybrid de novo genome assembly of finger millet, an orphan allotetraploid crop.</title>
        <authorList>
            <person name="Hatakeyama M."/>
            <person name="Aluri S."/>
            <person name="Balachadran M.T."/>
            <person name="Sivarajan S.R."/>
            <person name="Patrignani A."/>
            <person name="Gruter S."/>
            <person name="Poveda L."/>
            <person name="Shimizu-Inatsugi R."/>
            <person name="Baeten J."/>
            <person name="Francoijs K.J."/>
            <person name="Nataraja K.N."/>
            <person name="Reddy Y.A.N."/>
            <person name="Phadnis S."/>
            <person name="Ravikumar R.L."/>
            <person name="Schlapbach R."/>
            <person name="Sreeman S.M."/>
            <person name="Shimizu K.K."/>
        </authorList>
    </citation>
    <scope>NUCLEOTIDE SEQUENCE</scope>
</reference>
<name>A0AAV5C776_ELECO</name>
<evidence type="ECO:0000313" key="3">
    <source>
        <dbReference type="EMBL" id="GJM94043.1"/>
    </source>
</evidence>
<dbReference type="Gene3D" id="3.30.420.10">
    <property type="entry name" value="Ribonuclease H-like superfamily/Ribonuclease H"/>
    <property type="match status" value="1"/>
</dbReference>
<sequence length="162" mass="18038">MLLLVWMGRNNRHHGKAVWSPYAAAKFVTKMVEDVWQIYQKENKKARLSVKWQPPDDGVLKLNTNAAFDASKCTGGTGAVLRNSRGILLRAQARWYDQVEDVYQAEAVAIRDGMTMAKQVGTTKLVVESDNVTVINMMNTNEDHALTTSSTLQGTREPSAPD</sequence>
<feature type="region of interest" description="Disordered" evidence="1">
    <location>
        <begin position="141"/>
        <end position="162"/>
    </location>
</feature>
<comment type="caution">
    <text evidence="3">The sequence shown here is derived from an EMBL/GenBank/DDBJ whole genome shotgun (WGS) entry which is preliminary data.</text>
</comment>
<proteinExistence type="predicted"/>
<dbReference type="InterPro" id="IPR036397">
    <property type="entry name" value="RNaseH_sf"/>
</dbReference>
<dbReference type="PANTHER" id="PTHR47074:SF11">
    <property type="entry name" value="REVERSE TRANSCRIPTASE-LIKE PROTEIN"/>
    <property type="match status" value="1"/>
</dbReference>
<evidence type="ECO:0000259" key="2">
    <source>
        <dbReference type="Pfam" id="PF13456"/>
    </source>
</evidence>
<dbReference type="EMBL" id="BQKI01000004">
    <property type="protein sequence ID" value="GJM94043.1"/>
    <property type="molecule type" value="Genomic_DNA"/>
</dbReference>
<dbReference type="PANTHER" id="PTHR47074">
    <property type="entry name" value="BNAC02G40300D PROTEIN"/>
    <property type="match status" value="1"/>
</dbReference>
<dbReference type="InterPro" id="IPR052929">
    <property type="entry name" value="RNase_H-like_EbsB-rel"/>
</dbReference>
<accession>A0AAV5C776</accession>
<keyword evidence="4" id="KW-1185">Reference proteome</keyword>
<dbReference type="CDD" id="cd06222">
    <property type="entry name" value="RNase_H_like"/>
    <property type="match status" value="1"/>
</dbReference>
<dbReference type="SUPFAM" id="SSF53098">
    <property type="entry name" value="Ribonuclease H-like"/>
    <property type="match status" value="1"/>
</dbReference>
<dbReference type="GO" id="GO:0003676">
    <property type="term" value="F:nucleic acid binding"/>
    <property type="evidence" value="ECO:0007669"/>
    <property type="project" value="InterPro"/>
</dbReference>
<protein>
    <recommendedName>
        <fullName evidence="2">RNase H type-1 domain-containing protein</fullName>
    </recommendedName>
</protein>
<dbReference type="InterPro" id="IPR012337">
    <property type="entry name" value="RNaseH-like_sf"/>
</dbReference>
<feature type="domain" description="RNase H type-1" evidence="2">
    <location>
        <begin position="63"/>
        <end position="144"/>
    </location>
</feature>
<evidence type="ECO:0000256" key="1">
    <source>
        <dbReference type="SAM" id="MobiDB-lite"/>
    </source>
</evidence>